<organism evidence="1 2">
    <name type="scientific">Nesterenkonia sandarakina</name>
    <dbReference type="NCBI Taxonomy" id="272918"/>
    <lineage>
        <taxon>Bacteria</taxon>
        <taxon>Bacillati</taxon>
        <taxon>Actinomycetota</taxon>
        <taxon>Actinomycetes</taxon>
        <taxon>Micrococcales</taxon>
        <taxon>Micrococcaceae</taxon>
        <taxon>Nesterenkonia</taxon>
    </lineage>
</organism>
<dbReference type="SUPFAM" id="SSF51735">
    <property type="entry name" value="NAD(P)-binding Rossmann-fold domains"/>
    <property type="match status" value="1"/>
</dbReference>
<reference evidence="1 2" key="1">
    <citation type="submission" date="2018-03" db="EMBL/GenBank/DDBJ databases">
        <title>Comparative analysis of microorganisms from saline springs in Andes Mountain Range, Colombia.</title>
        <authorList>
            <person name="Rubin E."/>
        </authorList>
    </citation>
    <scope>NUCLEOTIDE SEQUENCE [LARGE SCALE GENOMIC DNA]</scope>
    <source>
        <strain evidence="1 2">CG 35</strain>
    </source>
</reference>
<gene>
    <name evidence="1" type="ORF">BCL67_1074</name>
</gene>
<dbReference type="Gene3D" id="3.40.50.720">
    <property type="entry name" value="NAD(P)-binding Rossmann-like Domain"/>
    <property type="match status" value="1"/>
</dbReference>
<accession>A0A2T0YLC6</accession>
<dbReference type="EMBL" id="PVTY01000007">
    <property type="protein sequence ID" value="PRZ16080.1"/>
    <property type="molecule type" value="Genomic_DNA"/>
</dbReference>
<keyword evidence="2" id="KW-1185">Reference proteome</keyword>
<dbReference type="AlphaFoldDB" id="A0A2T0YLC6"/>
<dbReference type="InterPro" id="IPR002347">
    <property type="entry name" value="SDR_fam"/>
</dbReference>
<dbReference type="PANTHER" id="PTHR43431:SF1">
    <property type="entry name" value="OS08G0476300 PROTEIN"/>
    <property type="match status" value="1"/>
</dbReference>
<proteinExistence type="predicted"/>
<name>A0A2T0YLC6_9MICC</name>
<dbReference type="RefSeq" id="WP_258174832.1">
    <property type="nucleotide sequence ID" value="NZ_PVTY01000007.1"/>
</dbReference>
<dbReference type="PANTHER" id="PTHR43431">
    <property type="entry name" value="OXIDOREDUCTASE, SHORT CHAIN DEHYDROGENASE/REDUCTASE FAMILY (AFU_ORTHOLOGUE AFUA_5G14000)"/>
    <property type="match status" value="1"/>
</dbReference>
<protein>
    <submittedName>
        <fullName evidence="1">Short subunit dehydrogenase</fullName>
    </submittedName>
</protein>
<comment type="caution">
    <text evidence="1">The sequence shown here is derived from an EMBL/GenBank/DDBJ whole genome shotgun (WGS) entry which is preliminary data.</text>
</comment>
<evidence type="ECO:0000313" key="1">
    <source>
        <dbReference type="EMBL" id="PRZ16080.1"/>
    </source>
</evidence>
<dbReference type="Proteomes" id="UP000238217">
    <property type="component" value="Unassembled WGS sequence"/>
</dbReference>
<sequence length="81" mass="8698">MTTIALIGAGRGLGAAVARRFGREGFNLALISRSQERVDAFAEELNAEGFTAKGFQANVRDTRSLTEALDKAVQELDPSRS</sequence>
<dbReference type="InterPro" id="IPR036291">
    <property type="entry name" value="NAD(P)-bd_dom_sf"/>
</dbReference>
<dbReference type="Pfam" id="PF00106">
    <property type="entry name" value="adh_short"/>
    <property type="match status" value="1"/>
</dbReference>
<evidence type="ECO:0000313" key="2">
    <source>
        <dbReference type="Proteomes" id="UP000238217"/>
    </source>
</evidence>